<keyword evidence="4" id="KW-1185">Reference proteome</keyword>
<feature type="region of interest" description="Disordered" evidence="1">
    <location>
        <begin position="136"/>
        <end position="159"/>
    </location>
</feature>
<name>A0A1M2W2G9_TRAPU</name>
<dbReference type="SMART" id="SM00343">
    <property type="entry name" value="ZnF_C2HC"/>
    <property type="match status" value="2"/>
</dbReference>
<dbReference type="OrthoDB" id="4230923at2759"/>
<feature type="domain" description="CCHC-type" evidence="2">
    <location>
        <begin position="375"/>
        <end position="393"/>
    </location>
</feature>
<evidence type="ECO:0000313" key="3">
    <source>
        <dbReference type="EMBL" id="OJT13952.1"/>
    </source>
</evidence>
<dbReference type="OMA" id="IANCKAD"/>
<proteinExistence type="predicted"/>
<dbReference type="InterPro" id="IPR036691">
    <property type="entry name" value="Endo/exonu/phosph_ase_sf"/>
</dbReference>
<evidence type="ECO:0000256" key="1">
    <source>
        <dbReference type="SAM" id="MobiDB-lite"/>
    </source>
</evidence>
<dbReference type="GO" id="GO:0008270">
    <property type="term" value="F:zinc ion binding"/>
    <property type="evidence" value="ECO:0007669"/>
    <property type="project" value="InterPro"/>
</dbReference>
<reference evidence="3 4" key="1">
    <citation type="submission" date="2016-10" db="EMBL/GenBank/DDBJ databases">
        <title>Genome sequence of the basidiomycete white-rot fungus Trametes pubescens.</title>
        <authorList>
            <person name="Makela M.R."/>
            <person name="Granchi Z."/>
            <person name="Peng M."/>
            <person name="De Vries R.P."/>
            <person name="Grigoriev I."/>
            <person name="Riley R."/>
            <person name="Hilden K."/>
        </authorList>
    </citation>
    <scope>NUCLEOTIDE SEQUENCE [LARGE SCALE GENOMIC DNA]</scope>
    <source>
        <strain evidence="3 4">FBCC735</strain>
    </source>
</reference>
<dbReference type="GO" id="GO:0003676">
    <property type="term" value="F:nucleic acid binding"/>
    <property type="evidence" value="ECO:0007669"/>
    <property type="project" value="InterPro"/>
</dbReference>
<comment type="caution">
    <text evidence="3">The sequence shown here is derived from an EMBL/GenBank/DDBJ whole genome shotgun (WGS) entry which is preliminary data.</text>
</comment>
<gene>
    <name evidence="3" type="ORF">TRAPUB_9491</name>
</gene>
<dbReference type="AlphaFoldDB" id="A0A1M2W2G9"/>
<accession>A0A1M2W2G9</accession>
<dbReference type="Proteomes" id="UP000184267">
    <property type="component" value="Unassembled WGS sequence"/>
</dbReference>
<evidence type="ECO:0000313" key="4">
    <source>
        <dbReference type="Proteomes" id="UP000184267"/>
    </source>
</evidence>
<organism evidence="3 4">
    <name type="scientific">Trametes pubescens</name>
    <name type="common">White-rot fungus</name>
    <dbReference type="NCBI Taxonomy" id="154538"/>
    <lineage>
        <taxon>Eukaryota</taxon>
        <taxon>Fungi</taxon>
        <taxon>Dikarya</taxon>
        <taxon>Basidiomycota</taxon>
        <taxon>Agaricomycotina</taxon>
        <taxon>Agaricomycetes</taxon>
        <taxon>Polyporales</taxon>
        <taxon>Polyporaceae</taxon>
        <taxon>Trametes</taxon>
    </lineage>
</organism>
<feature type="region of interest" description="Disordered" evidence="1">
    <location>
        <begin position="465"/>
        <end position="503"/>
    </location>
</feature>
<sequence length="706" mass="78000">MVGSSPPTSNSALPVSAKARLGRGTGVSNAPTIAELMSNPPDKSATVHSVETALKHLKKVGWITSDVRGLSVEEACNTLLWANTMKPGAMQIDAVRSVVFLLYKTEQDRIAGEGTDSMVGKRLEALIDKLESAAEHAAEHLRRAPSTPPSSSPPSFEHDSTALSYAALASRNLPPQHSNVIEKSMARRRQVVLERVPLREHDAGPPLSEKELVVRASLAFDAMGEATADAPAGLAFRGARKLQGGKVAYDMESAQSADWLKQPDVMKSFLAHYDGGQSALKVTTYYVIAEFVPVSFGPGDPVALRKAEHNSGLSDFDILSGRWIKPENRRSSTQRVAHAILHMRSPESANHAIRSGLNIEGKTVSVRKLLQEPRRCLRCQKFDPAHLAADCTAKDEICGTCAGVHRTADCTVVEHMRRQCVNCGTTGHASWDRDCPVFADKFEKLSARQPGNWYRFFPTADPRTWEMLDSPGSAAPPPPTRAPSPPRSQPSPPSSQMRQPTNLGSIPLRLTHHQPMIDDPSDFPKTTFADSSRLRIWQQNVNRSLIAQLDLINNLHPSFFDIIALQEPYFDSLRNSRGSQRWIAVYPPDHQNPQHPTPRSFLLVNANISSNSWEPLAVPSPDITAIRMNTATYTVLIYNIYNAQDHDDTLHILSDDTRKRLATCPNRRQTFVVWLGDFNRHSPVWDAARNNHLFTTQNLAASDRLL</sequence>
<evidence type="ECO:0000259" key="2">
    <source>
        <dbReference type="SMART" id="SM00343"/>
    </source>
</evidence>
<dbReference type="EMBL" id="MNAD01000345">
    <property type="protein sequence ID" value="OJT13952.1"/>
    <property type="molecule type" value="Genomic_DNA"/>
</dbReference>
<dbReference type="Gene3D" id="3.60.10.10">
    <property type="entry name" value="Endonuclease/exonuclease/phosphatase"/>
    <property type="match status" value="1"/>
</dbReference>
<dbReference type="SUPFAM" id="SSF56219">
    <property type="entry name" value="DNase I-like"/>
    <property type="match status" value="1"/>
</dbReference>
<dbReference type="InterPro" id="IPR001878">
    <property type="entry name" value="Znf_CCHC"/>
</dbReference>
<protein>
    <recommendedName>
        <fullName evidence="2">CCHC-type domain-containing protein</fullName>
    </recommendedName>
</protein>
<dbReference type="STRING" id="154538.A0A1M2W2G9"/>
<feature type="compositionally biased region" description="Pro residues" evidence="1">
    <location>
        <begin position="474"/>
        <end position="493"/>
    </location>
</feature>
<feature type="domain" description="CCHC-type" evidence="2">
    <location>
        <begin position="419"/>
        <end position="437"/>
    </location>
</feature>